<keyword evidence="6" id="KW-0808">Transferase</keyword>
<sequence length="1117" mass="123073">MERPERNHEETRAPSPGRSSGHPSEDAPHPERLGRYRIQGQLGRGGMGIVLLGIDPDLEREVAIKTLPPHLIESPEAFQRFQREARMLASLNHPNVAIIHSLETIDGTPFLTMERIRGRTLAARLGEGPFPVEEALDVSVKIARAIEAAHKQEVVHRDLKPGNVMVDAAGRAKVMDFGLAKLATMPMRRTRAMELPAPEPGFERPAAGPESEPSAPGSERERSSESSQSSHEDLTVDLSSAGASSGGRASESGSGSGTSGTVGYMSPEQIRGEDVGAAADLFGFGCILFEIVSGVRAFPGSSITDRVRATLTATPAFERLPAELSDPVRRVITRCLSKNPAERPDSMQSVRRILEEDLERFRFQRRAQSARELTATSPTEIPNNLPNALSSFIGRVEERQAVVRQLADSSLVSLTGAGGAGKTRLAIEVARAVLEDGGIQGVWLVELAPLTDPELLDKTILTAMGLTEQADHSSIETIVSWLGERRVLLVLDNCEHLLDAAARFVKTMLARCRGLRVLVTSREPLGLAQETRFSVPPLSMREFVGDEPATSLRDSEAVRLFVERARQVRPDFQLTDSNTDAVVGICQRLDGLPLALELAASRVRVLEPVALLARLDDRFRLLSGGTREKLPHHRTLAASVEWSHEQLDDDEKILFRRLSVFAGGFVFEAVESVCAGDGLETWQILDLLTALIDKSLVELDFQRQDAADFQPRYRMLETFREFARARMEEAGEGPSIRARLVEQCTQLVRDIGQRLNGPEASRLLALLDTEFANVREAIRVTLTELTDPEPALVITGSLGRYWMRRAHWSEGLSFLFRALSRPGAEARTNGRATALNSAGTIEYQRGRFAAAVEHLTEAAAIYEDLGERLNAGHARMGLGNTLAFLGQWEDARREHEAALAIAREVGHQWLTAAVLVNLCNVHEAVGSLEDVDRCAREAADLLSQLGDRANLIVAQHYVAAVAYHENRHQDALEIYERGRDIAAEHGDRYQVAFQRLHVGLCRSNLGQDAAAIEDFRSALEVSHEFEEPNVMATTVEGLGHHWCARDEFDRATHAFGLVSRVREERSAPLRDRSIGIVESALARLRERLGETRFHELFEEGRALSVESFLETLPTPDA</sequence>
<evidence type="ECO:0000256" key="1">
    <source>
        <dbReference type="ARBA" id="ARBA00022741"/>
    </source>
</evidence>
<keyword evidence="1 3" id="KW-0547">Nucleotide-binding</keyword>
<evidence type="ECO:0000256" key="2">
    <source>
        <dbReference type="ARBA" id="ARBA00022840"/>
    </source>
</evidence>
<dbReference type="Gene3D" id="1.10.510.10">
    <property type="entry name" value="Transferase(Phosphotransferase) domain 1"/>
    <property type="match status" value="1"/>
</dbReference>
<dbReference type="GO" id="GO:0043531">
    <property type="term" value="F:ADP binding"/>
    <property type="evidence" value="ECO:0007669"/>
    <property type="project" value="InterPro"/>
</dbReference>
<feature type="region of interest" description="Disordered" evidence="4">
    <location>
        <begin position="1"/>
        <end position="31"/>
    </location>
</feature>
<dbReference type="InterPro" id="IPR011009">
    <property type="entry name" value="Kinase-like_dom_sf"/>
</dbReference>
<dbReference type="PANTHER" id="PTHR47691:SF3">
    <property type="entry name" value="HTH-TYPE TRANSCRIPTIONAL REGULATOR RV0890C-RELATED"/>
    <property type="match status" value="1"/>
</dbReference>
<dbReference type="InterPro" id="IPR008271">
    <property type="entry name" value="Ser/Thr_kinase_AS"/>
</dbReference>
<dbReference type="InterPro" id="IPR000719">
    <property type="entry name" value="Prot_kinase_dom"/>
</dbReference>
<feature type="compositionally biased region" description="Basic and acidic residues" evidence="4">
    <location>
        <begin position="218"/>
        <end position="234"/>
    </location>
</feature>
<reference evidence="6" key="2">
    <citation type="journal article" date="2021" name="Microbiome">
        <title>Successional dynamics and alternative stable states in a saline activated sludge microbial community over 9 years.</title>
        <authorList>
            <person name="Wang Y."/>
            <person name="Ye J."/>
            <person name="Ju F."/>
            <person name="Liu L."/>
            <person name="Boyd J.A."/>
            <person name="Deng Y."/>
            <person name="Parks D.H."/>
            <person name="Jiang X."/>
            <person name="Yin X."/>
            <person name="Woodcroft B.J."/>
            <person name="Tyson G.W."/>
            <person name="Hugenholtz P."/>
            <person name="Polz M.F."/>
            <person name="Zhang T."/>
        </authorList>
    </citation>
    <scope>NUCLEOTIDE SEQUENCE</scope>
    <source>
        <strain evidence="6">HKST-UBA01</strain>
    </source>
</reference>
<dbReference type="SUPFAM" id="SSF56112">
    <property type="entry name" value="Protein kinase-like (PK-like)"/>
    <property type="match status" value="1"/>
</dbReference>
<evidence type="ECO:0000259" key="5">
    <source>
        <dbReference type="PROSITE" id="PS50011"/>
    </source>
</evidence>
<protein>
    <submittedName>
        <fullName evidence="6">Protein kinase</fullName>
    </submittedName>
</protein>
<feature type="compositionally biased region" description="Low complexity" evidence="4">
    <location>
        <begin position="239"/>
        <end position="253"/>
    </location>
</feature>
<dbReference type="InterPro" id="IPR027417">
    <property type="entry name" value="P-loop_NTPase"/>
</dbReference>
<dbReference type="PROSITE" id="PS50011">
    <property type="entry name" value="PROTEIN_KINASE_DOM"/>
    <property type="match status" value="1"/>
</dbReference>
<dbReference type="PROSITE" id="PS00107">
    <property type="entry name" value="PROTEIN_KINASE_ATP"/>
    <property type="match status" value="1"/>
</dbReference>
<gene>
    <name evidence="6" type="ORF">KC729_05755</name>
</gene>
<evidence type="ECO:0000313" key="6">
    <source>
        <dbReference type="EMBL" id="MCA9727170.1"/>
    </source>
</evidence>
<dbReference type="Pfam" id="PF25872">
    <property type="entry name" value="HTH_77"/>
    <property type="match status" value="1"/>
</dbReference>
<dbReference type="GO" id="GO:0004672">
    <property type="term" value="F:protein kinase activity"/>
    <property type="evidence" value="ECO:0007669"/>
    <property type="project" value="InterPro"/>
</dbReference>
<dbReference type="SUPFAM" id="SSF48452">
    <property type="entry name" value="TPR-like"/>
    <property type="match status" value="1"/>
</dbReference>
<dbReference type="EMBL" id="JAGQHR010000120">
    <property type="protein sequence ID" value="MCA9727170.1"/>
    <property type="molecule type" value="Genomic_DNA"/>
</dbReference>
<evidence type="ECO:0000313" key="7">
    <source>
        <dbReference type="Proteomes" id="UP000697710"/>
    </source>
</evidence>
<dbReference type="SUPFAM" id="SSF52540">
    <property type="entry name" value="P-loop containing nucleoside triphosphate hydrolases"/>
    <property type="match status" value="1"/>
</dbReference>
<dbReference type="CDD" id="cd14014">
    <property type="entry name" value="STKc_PknB_like"/>
    <property type="match status" value="1"/>
</dbReference>
<feature type="region of interest" description="Disordered" evidence="4">
    <location>
        <begin position="197"/>
        <end position="266"/>
    </location>
</feature>
<dbReference type="Pfam" id="PF13424">
    <property type="entry name" value="TPR_12"/>
    <property type="match status" value="1"/>
</dbReference>
<dbReference type="InterPro" id="IPR019734">
    <property type="entry name" value="TPR_rpt"/>
</dbReference>
<feature type="binding site" evidence="3">
    <location>
        <position position="65"/>
    </location>
    <ligand>
        <name>ATP</name>
        <dbReference type="ChEBI" id="CHEBI:30616"/>
    </ligand>
</feature>
<dbReference type="Gene3D" id="3.30.200.20">
    <property type="entry name" value="Phosphorylase Kinase, domain 1"/>
    <property type="match status" value="1"/>
</dbReference>
<dbReference type="PROSITE" id="PS00108">
    <property type="entry name" value="PROTEIN_KINASE_ST"/>
    <property type="match status" value="1"/>
</dbReference>
<dbReference type="Proteomes" id="UP000697710">
    <property type="component" value="Unassembled WGS sequence"/>
</dbReference>
<name>A0A956LWS4_UNCEI</name>
<feature type="domain" description="Protein kinase" evidence="5">
    <location>
        <begin position="36"/>
        <end position="358"/>
    </location>
</feature>
<dbReference type="InterPro" id="IPR017441">
    <property type="entry name" value="Protein_kinase_ATP_BS"/>
</dbReference>
<proteinExistence type="predicted"/>
<evidence type="ECO:0000256" key="4">
    <source>
        <dbReference type="SAM" id="MobiDB-lite"/>
    </source>
</evidence>
<dbReference type="InterPro" id="IPR002182">
    <property type="entry name" value="NB-ARC"/>
</dbReference>
<organism evidence="6 7">
    <name type="scientific">Eiseniibacteriota bacterium</name>
    <dbReference type="NCBI Taxonomy" id="2212470"/>
    <lineage>
        <taxon>Bacteria</taxon>
        <taxon>Candidatus Eiseniibacteriota</taxon>
    </lineage>
</organism>
<dbReference type="SMART" id="SM00028">
    <property type="entry name" value="TPR"/>
    <property type="match status" value="4"/>
</dbReference>
<dbReference type="Pfam" id="PF00931">
    <property type="entry name" value="NB-ARC"/>
    <property type="match status" value="1"/>
</dbReference>
<reference evidence="6" key="1">
    <citation type="submission" date="2020-04" db="EMBL/GenBank/DDBJ databases">
        <authorList>
            <person name="Zhang T."/>
        </authorList>
    </citation>
    <scope>NUCLEOTIDE SEQUENCE</scope>
    <source>
        <strain evidence="6">HKST-UBA01</strain>
    </source>
</reference>
<accession>A0A956LWS4</accession>
<feature type="compositionally biased region" description="Basic and acidic residues" evidence="4">
    <location>
        <begin position="1"/>
        <end position="12"/>
    </location>
</feature>
<dbReference type="GO" id="GO:0005524">
    <property type="term" value="F:ATP binding"/>
    <property type="evidence" value="ECO:0007669"/>
    <property type="project" value="UniProtKB-UniRule"/>
</dbReference>
<dbReference type="Pfam" id="PF00069">
    <property type="entry name" value="Pkinase"/>
    <property type="match status" value="2"/>
</dbReference>
<dbReference type="InterPro" id="IPR058852">
    <property type="entry name" value="HTH_77"/>
</dbReference>
<keyword evidence="6" id="KW-0418">Kinase</keyword>
<keyword evidence="2 3" id="KW-0067">ATP-binding</keyword>
<dbReference type="SMART" id="SM00220">
    <property type="entry name" value="S_TKc"/>
    <property type="match status" value="1"/>
</dbReference>
<dbReference type="Gene3D" id="3.40.50.300">
    <property type="entry name" value="P-loop containing nucleotide triphosphate hydrolases"/>
    <property type="match status" value="1"/>
</dbReference>
<dbReference type="InterPro" id="IPR011990">
    <property type="entry name" value="TPR-like_helical_dom_sf"/>
</dbReference>
<dbReference type="Gene3D" id="1.25.40.10">
    <property type="entry name" value="Tetratricopeptide repeat domain"/>
    <property type="match status" value="1"/>
</dbReference>
<evidence type="ECO:0000256" key="3">
    <source>
        <dbReference type="PROSITE-ProRule" id="PRU10141"/>
    </source>
</evidence>
<feature type="compositionally biased region" description="Low complexity" evidence="4">
    <location>
        <begin position="203"/>
        <end position="217"/>
    </location>
</feature>
<comment type="caution">
    <text evidence="6">The sequence shown here is derived from an EMBL/GenBank/DDBJ whole genome shotgun (WGS) entry which is preliminary data.</text>
</comment>
<dbReference type="AlphaFoldDB" id="A0A956LWS4"/>
<dbReference type="PRINTS" id="PR00364">
    <property type="entry name" value="DISEASERSIST"/>
</dbReference>
<dbReference type="PANTHER" id="PTHR47691">
    <property type="entry name" value="REGULATOR-RELATED"/>
    <property type="match status" value="1"/>
</dbReference>